<dbReference type="OrthoDB" id="289648at2759"/>
<reference evidence="3" key="1">
    <citation type="submission" date="2021-01" db="EMBL/GenBank/DDBJ databases">
        <authorList>
            <consortium name="Genoscope - CEA"/>
            <person name="William W."/>
        </authorList>
    </citation>
    <scope>NUCLEOTIDE SEQUENCE</scope>
</reference>
<feature type="region of interest" description="Disordered" evidence="1">
    <location>
        <begin position="684"/>
        <end position="715"/>
    </location>
</feature>
<dbReference type="PANTHER" id="PTHR31398:SF0">
    <property type="entry name" value="MEIOTIC NUCLEAR DIVISION PROTEIN 1 HOMOLOG"/>
    <property type="match status" value="1"/>
</dbReference>
<dbReference type="EMBL" id="CAJJDN010000169">
    <property type="protein sequence ID" value="CAD8126636.1"/>
    <property type="molecule type" value="Genomic_DNA"/>
</dbReference>
<evidence type="ECO:0000256" key="1">
    <source>
        <dbReference type="SAM" id="MobiDB-lite"/>
    </source>
</evidence>
<accession>A0A8S1REE0</accession>
<sequence length="781" mass="91000">MIQKFIQRVSYFDTFGAEVKLNFQKKETHQSPFGGFCTILMVVVLGIVFISGAINVIKQETFTISSNKILNIDPPLTTLNYNDYMIAFQVEDPIINGTKKLIDFIYTQYEQKLNENGTLNKIELYSLPLEQCTLNHFQDLNESTIYNKILKDQLKGYYCLPINYTLNLQGTYKSNTFQYGRITAILCSTNYCYSDSEIHQFQLQGYFNNSFKINTLILNRVSNLNLQSNYISYIYSDFYISAKLGLETKTDIYLEKQAMNIENSVVPGVQNIHDQHVFSLDENKLNPNTVYTANITEVASFYIRLSQSEMHYSKQYYRIDELISYVGGITKFLATVLGYFILKYNETGLQIKMANALYQFDMPEKKKGELVFSFQSLVSKLIDSMQSVNDVVQKFKQSAQRVIHMTRVATALKLPINSTQQYDQKEQENLSIHTHRVSIINHDAQYGNLKSEKSVDQTHENHHQPNLDKDKEKYLDEFIKKILDSKKKLSFGILFIVKQICDIFKRNNKTNYQARIFEKSRKMILRDMDILVVMNKLQEMQKFKYILFNKTQRKVFNYLPKPVVCVNENKQNCQEVRHLRDQSSENDLTNKKNDMLKLTSNSKSLLGGRQRFNTDIKYKRLYKAYESLALCEDNHNEDNQIQNSEDGDKQNTDQSLNKRLLKMVEPTIQYSFNSLIELEKLSKQSRSRRKRVIHPAMKNQMAQLDSQNEDGEDDNENEIDCITLKGCKKDQYTKRSPNSLSNYNIKKTHNTIGSSARQHQEIKLTKVKSKQDLIDIEVFSS</sequence>
<keyword evidence="2" id="KW-1133">Transmembrane helix</keyword>
<proteinExistence type="predicted"/>
<keyword evidence="4" id="KW-1185">Reference proteome</keyword>
<keyword evidence="2" id="KW-0812">Transmembrane</keyword>
<feature type="transmembrane region" description="Helical" evidence="2">
    <location>
        <begin position="33"/>
        <end position="57"/>
    </location>
</feature>
<dbReference type="AlphaFoldDB" id="A0A8S1REE0"/>
<dbReference type="Proteomes" id="UP000692954">
    <property type="component" value="Unassembled WGS sequence"/>
</dbReference>
<gene>
    <name evidence="3" type="ORF">PSON_ATCC_30995.1.T1690032</name>
</gene>
<dbReference type="PANTHER" id="PTHR31398">
    <property type="entry name" value="MEIOTIC NUCLEAR DIVISION PROTEIN 1 HOMOLOG"/>
    <property type="match status" value="1"/>
</dbReference>
<comment type="caution">
    <text evidence="3">The sequence shown here is derived from an EMBL/GenBank/DDBJ whole genome shotgun (WGS) entry which is preliminary data.</text>
</comment>
<evidence type="ECO:0000256" key="2">
    <source>
        <dbReference type="SAM" id="Phobius"/>
    </source>
</evidence>
<evidence type="ECO:0000313" key="4">
    <source>
        <dbReference type="Proteomes" id="UP000692954"/>
    </source>
</evidence>
<keyword evidence="2" id="KW-0472">Membrane</keyword>
<dbReference type="GO" id="GO:0007131">
    <property type="term" value="P:reciprocal meiotic recombination"/>
    <property type="evidence" value="ECO:0007669"/>
    <property type="project" value="TreeGrafter"/>
</dbReference>
<name>A0A8S1REE0_9CILI</name>
<evidence type="ECO:0008006" key="5">
    <source>
        <dbReference type="Google" id="ProtNLM"/>
    </source>
</evidence>
<evidence type="ECO:0000313" key="3">
    <source>
        <dbReference type="EMBL" id="CAD8126636.1"/>
    </source>
</evidence>
<protein>
    <recommendedName>
        <fullName evidence="5">Transmembrane protein</fullName>
    </recommendedName>
</protein>
<feature type="compositionally biased region" description="Basic residues" evidence="1">
    <location>
        <begin position="684"/>
        <end position="693"/>
    </location>
</feature>
<organism evidence="3 4">
    <name type="scientific">Paramecium sonneborni</name>
    <dbReference type="NCBI Taxonomy" id="65129"/>
    <lineage>
        <taxon>Eukaryota</taxon>
        <taxon>Sar</taxon>
        <taxon>Alveolata</taxon>
        <taxon>Ciliophora</taxon>
        <taxon>Intramacronucleata</taxon>
        <taxon>Oligohymenophorea</taxon>
        <taxon>Peniculida</taxon>
        <taxon>Parameciidae</taxon>
        <taxon>Paramecium</taxon>
    </lineage>
</organism>
<dbReference type="GO" id="GO:0005634">
    <property type="term" value="C:nucleus"/>
    <property type="evidence" value="ECO:0007669"/>
    <property type="project" value="TreeGrafter"/>
</dbReference>